<dbReference type="EC" id="4.2.1.134" evidence="4 15"/>
<dbReference type="Gene3D" id="2.60.40.790">
    <property type="match status" value="1"/>
</dbReference>
<evidence type="ECO:0000256" key="10">
    <source>
        <dbReference type="ARBA" id="ARBA00023054"/>
    </source>
</evidence>
<evidence type="ECO:0000256" key="15">
    <source>
        <dbReference type="RuleBase" id="RU363109"/>
    </source>
</evidence>
<protein>
    <recommendedName>
        <fullName evidence="4 15">Very-long-chain (3R)-3-hydroxyacyl-CoA dehydratase</fullName>
        <ecNumber evidence="4 15">4.2.1.134</ecNumber>
    </recommendedName>
</protein>
<feature type="transmembrane region" description="Helical" evidence="15">
    <location>
        <begin position="588"/>
        <end position="610"/>
    </location>
</feature>
<evidence type="ECO:0000313" key="19">
    <source>
        <dbReference type="Proteomes" id="UP000790347"/>
    </source>
</evidence>
<reference evidence="18" key="2">
    <citation type="journal article" date="2022" name="Res Sq">
        <title>Comparative Genomics Reveals Insights into the Divergent Evolution of Astigmatic Mites and Household Pest Adaptations.</title>
        <authorList>
            <person name="Xiong Q."/>
            <person name="Wan A.T.-Y."/>
            <person name="Liu X.-Y."/>
            <person name="Fung C.S.-H."/>
            <person name="Xiao X."/>
            <person name="Malainual N."/>
            <person name="Hou J."/>
            <person name="Wang L."/>
            <person name="Wang M."/>
            <person name="Yang K."/>
            <person name="Cui Y."/>
            <person name="Leung E."/>
            <person name="Nong W."/>
            <person name="Shin S.-K."/>
            <person name="Au S."/>
            <person name="Jeong K.Y."/>
            <person name="Chew F.T."/>
            <person name="Hui J."/>
            <person name="Leung T.F."/>
            <person name="Tungtrongchitr A."/>
            <person name="Zhong N."/>
            <person name="Liu Z."/>
            <person name="Tsui S."/>
        </authorList>
    </citation>
    <scope>NUCLEOTIDE SEQUENCE</scope>
    <source>
        <strain evidence="18">Derf</strain>
        <tissue evidence="18">Whole organism</tissue>
    </source>
</reference>
<dbReference type="AlphaFoldDB" id="A0A922KZY3"/>
<organism evidence="18 19">
    <name type="scientific">Dermatophagoides farinae</name>
    <name type="common">American house dust mite</name>
    <dbReference type="NCBI Taxonomy" id="6954"/>
    <lineage>
        <taxon>Eukaryota</taxon>
        <taxon>Metazoa</taxon>
        <taxon>Ecdysozoa</taxon>
        <taxon>Arthropoda</taxon>
        <taxon>Chelicerata</taxon>
        <taxon>Arachnida</taxon>
        <taxon>Acari</taxon>
        <taxon>Acariformes</taxon>
        <taxon>Sarcoptiformes</taxon>
        <taxon>Astigmata</taxon>
        <taxon>Psoroptidia</taxon>
        <taxon>Analgoidea</taxon>
        <taxon>Pyroglyphidae</taxon>
        <taxon>Dermatophagoidinae</taxon>
        <taxon>Dermatophagoides</taxon>
    </lineage>
</organism>
<evidence type="ECO:0000256" key="8">
    <source>
        <dbReference type="ARBA" id="ARBA00022832"/>
    </source>
</evidence>
<keyword evidence="5 15" id="KW-0444">Lipid biosynthesis</keyword>
<dbReference type="InterPro" id="IPR007052">
    <property type="entry name" value="CS_dom"/>
</dbReference>
<dbReference type="Pfam" id="PF04969">
    <property type="entry name" value="CS"/>
    <property type="match status" value="1"/>
</dbReference>
<keyword evidence="10 16" id="KW-0175">Coiled coil</keyword>
<evidence type="ECO:0000256" key="16">
    <source>
        <dbReference type="SAM" id="Coils"/>
    </source>
</evidence>
<evidence type="ECO:0000256" key="3">
    <source>
        <dbReference type="ARBA" id="ARBA00007811"/>
    </source>
</evidence>
<dbReference type="GO" id="GO:0042761">
    <property type="term" value="P:very long-chain fatty acid biosynthetic process"/>
    <property type="evidence" value="ECO:0007669"/>
    <property type="project" value="TreeGrafter"/>
</dbReference>
<comment type="caution">
    <text evidence="18">The sequence shown here is derived from an EMBL/GenBank/DDBJ whole genome shotgun (WGS) entry which is preliminary data.</text>
</comment>
<gene>
    <name evidence="18" type="primary">PTPLAD1</name>
    <name evidence="18" type="ORF">DERF_011086</name>
</gene>
<dbReference type="PROSITE" id="PS51203">
    <property type="entry name" value="CS"/>
    <property type="match status" value="1"/>
</dbReference>
<dbReference type="GO" id="GO:0030497">
    <property type="term" value="P:fatty acid elongation"/>
    <property type="evidence" value="ECO:0007669"/>
    <property type="project" value="TreeGrafter"/>
</dbReference>
<evidence type="ECO:0000256" key="7">
    <source>
        <dbReference type="ARBA" id="ARBA00022824"/>
    </source>
</evidence>
<comment type="caution">
    <text evidence="15">Lacks conserved residue(s) required for the propagation of feature annotation.</text>
</comment>
<dbReference type="InterPro" id="IPR008978">
    <property type="entry name" value="HSP20-like_chaperone"/>
</dbReference>
<evidence type="ECO:0000256" key="12">
    <source>
        <dbReference type="ARBA" id="ARBA00023136"/>
    </source>
</evidence>
<sequence>MLPENINENQIKNWAQNELNLDLNEALIHEMLKKPCLQQVLNYVVWKVKNKRNAQKFFNHATMFRVLRQIDDNNQQFKDVIINQENMNEPSLFQSDMVESFDQFYANIAKSNHVKTMKDKFNCQNESKNNEKLIEQLQEAIESMETNVFNFNLDHHHQHCISSNGSSTEIAKTLDMNLKNISNLYQTIQETSKENMIKIDPNDAVKIESSDMTARINELKDQLHRIRSSTLSWMNIIDEKKEFETKTAITTTTTTTMNITGSLSPFVYWGQTSDSITLIIDLKNVKSPVIDLKEKSLYFFAVGIGAKGLNEYSISVVLHSDVVPEKSFYKISDRNVEFVLRKKMMISWPRLLESPAKPQWLKVDFDRIKQQDFDTTSEDSELEELNNRTNRLPRMYKDRNFGRGRKNRVQDFKTAYLFLYNLFQFVGYIYIFVIFFIHYFKEGPETIQTIYPSLRNPIKFLNLMQILEILHPLMGYTDGSAMMPFFQLLGRTFFIFILIDYHIEIQSHYATFYLLLVYTMSELVRYPYYMLHIFKVNIRFVTWIRYSAWMVLYPLGFIFEGIILYLSIPLLEMNEKFSIFLPNAMNFSFYMPTFLKLYLNFVLFPTSYFLMSHMYRRRTKVLSIFKRKIH</sequence>
<keyword evidence="7 15" id="KW-0256">Endoplasmic reticulum</keyword>
<accession>A0A922KZY3</accession>
<comment type="function">
    <text evidence="15">Catalyzes the third of the four reactions of the long-chain fatty acids elongation cycle. This endoplasmic reticulum-bound enzymatic process, allows the addition of two carbons to the chain of long- and very long-chain fatty acids/VLCFAs per cycle. This enzyme catalyzes the dehydration of the 3-hydroxyacyl-CoA intermediate into trans-2,3-enoyl-CoA, within each cycle of fatty acid elongation. Thereby, it participates to the production of VLCFAs of different chain lengths that are involved in multiple biological processes as precursors of membrane lipids and lipid mediators.</text>
</comment>
<dbReference type="Pfam" id="PF04387">
    <property type="entry name" value="PTPLA"/>
    <property type="match status" value="1"/>
</dbReference>
<proteinExistence type="inferred from homology"/>
<dbReference type="SUPFAM" id="SSF49764">
    <property type="entry name" value="HSP20-like chaperones"/>
    <property type="match status" value="1"/>
</dbReference>
<evidence type="ECO:0000256" key="4">
    <source>
        <dbReference type="ARBA" id="ARBA00013122"/>
    </source>
</evidence>
<evidence type="ECO:0000259" key="17">
    <source>
        <dbReference type="PROSITE" id="PS51203"/>
    </source>
</evidence>
<evidence type="ECO:0000256" key="9">
    <source>
        <dbReference type="ARBA" id="ARBA00022989"/>
    </source>
</evidence>
<keyword evidence="11 15" id="KW-0443">Lipid metabolism</keyword>
<keyword evidence="13 15" id="KW-0275">Fatty acid biosynthesis</keyword>
<dbReference type="GO" id="GO:0102158">
    <property type="term" value="F:very-long-chain (3R)-3-hydroxyacyl-CoA dehydratase activity"/>
    <property type="evidence" value="ECO:0007669"/>
    <property type="project" value="UniProtKB-EC"/>
</dbReference>
<dbReference type="InterPro" id="IPR007482">
    <property type="entry name" value="Tyr_Pase-like_PTPLA"/>
</dbReference>
<keyword evidence="9 15" id="KW-1133">Transmembrane helix</keyword>
<feature type="transmembrane region" description="Helical" evidence="15">
    <location>
        <begin position="549"/>
        <end position="568"/>
    </location>
</feature>
<dbReference type="Proteomes" id="UP000790347">
    <property type="component" value="Unassembled WGS sequence"/>
</dbReference>
<feature type="transmembrane region" description="Helical" evidence="15">
    <location>
        <begin position="484"/>
        <end position="503"/>
    </location>
</feature>
<dbReference type="CDD" id="cd06465">
    <property type="entry name" value="p23_hB-ind1_like"/>
    <property type="match status" value="1"/>
</dbReference>
<keyword evidence="8 15" id="KW-0276">Fatty acid metabolism</keyword>
<dbReference type="PANTHER" id="PTHR11035:SF35">
    <property type="entry name" value="VERY-LONG-CHAIN (3R)-3-HYDROXYACYL-COA DEHYDRATASE"/>
    <property type="match status" value="1"/>
</dbReference>
<name>A0A922KZY3_DERFA</name>
<evidence type="ECO:0000256" key="6">
    <source>
        <dbReference type="ARBA" id="ARBA00022692"/>
    </source>
</evidence>
<feature type="domain" description="CS" evidence="17">
    <location>
        <begin position="262"/>
        <end position="352"/>
    </location>
</feature>
<feature type="transmembrane region" description="Helical" evidence="15">
    <location>
        <begin position="415"/>
        <end position="440"/>
    </location>
</feature>
<keyword evidence="19" id="KW-1185">Reference proteome</keyword>
<keyword evidence="6 15" id="KW-0812">Transmembrane</keyword>
<evidence type="ECO:0000256" key="13">
    <source>
        <dbReference type="ARBA" id="ARBA00023160"/>
    </source>
</evidence>
<comment type="pathway">
    <text evidence="2 15">Lipid metabolism; fatty acid biosynthesis.</text>
</comment>
<keyword evidence="12 15" id="KW-0472">Membrane</keyword>
<comment type="catalytic activity">
    <reaction evidence="15">
        <text>a very-long-chain (3R)-3-hydroxyacyl-CoA = a very-long-chain (2E)-enoyl-CoA + H2O</text>
        <dbReference type="Rhea" id="RHEA:45812"/>
        <dbReference type="ChEBI" id="CHEBI:15377"/>
        <dbReference type="ChEBI" id="CHEBI:83728"/>
        <dbReference type="ChEBI" id="CHEBI:85440"/>
        <dbReference type="EC" id="4.2.1.134"/>
    </reaction>
</comment>
<evidence type="ECO:0000256" key="2">
    <source>
        <dbReference type="ARBA" id="ARBA00005194"/>
    </source>
</evidence>
<evidence type="ECO:0000256" key="11">
    <source>
        <dbReference type="ARBA" id="ARBA00023098"/>
    </source>
</evidence>
<keyword evidence="14 15" id="KW-0456">Lyase</keyword>
<dbReference type="GO" id="GO:0030148">
    <property type="term" value="P:sphingolipid biosynthetic process"/>
    <property type="evidence" value="ECO:0007669"/>
    <property type="project" value="TreeGrafter"/>
</dbReference>
<evidence type="ECO:0000313" key="18">
    <source>
        <dbReference type="EMBL" id="KAH9506348.1"/>
    </source>
</evidence>
<dbReference type="GO" id="GO:0005789">
    <property type="term" value="C:endoplasmic reticulum membrane"/>
    <property type="evidence" value="ECO:0007669"/>
    <property type="project" value="UniProtKB-SubCell"/>
</dbReference>
<evidence type="ECO:0000256" key="5">
    <source>
        <dbReference type="ARBA" id="ARBA00022516"/>
    </source>
</evidence>
<dbReference type="PANTHER" id="PTHR11035">
    <property type="entry name" value="VERY-LONG-CHAIN (3R)-3-HYDROXYACYL-COA DEHYDRATASE"/>
    <property type="match status" value="1"/>
</dbReference>
<evidence type="ECO:0000256" key="1">
    <source>
        <dbReference type="ARBA" id="ARBA00004477"/>
    </source>
</evidence>
<comment type="subcellular location">
    <subcellularLocation>
        <location evidence="1 15">Endoplasmic reticulum membrane</location>
        <topology evidence="1 15">Multi-pass membrane protein</topology>
    </subcellularLocation>
</comment>
<dbReference type="EMBL" id="ASGP02000005">
    <property type="protein sequence ID" value="KAH9506348.1"/>
    <property type="molecule type" value="Genomic_DNA"/>
</dbReference>
<evidence type="ECO:0000256" key="14">
    <source>
        <dbReference type="ARBA" id="ARBA00023239"/>
    </source>
</evidence>
<feature type="coiled-coil region" evidence="16">
    <location>
        <begin position="123"/>
        <end position="154"/>
    </location>
</feature>
<comment type="similarity">
    <text evidence="3 15">Belongs to the very long-chain fatty acids dehydratase HACD family.</text>
</comment>
<reference evidence="18" key="1">
    <citation type="submission" date="2013-05" db="EMBL/GenBank/DDBJ databases">
        <authorList>
            <person name="Yim A.K.Y."/>
            <person name="Chan T.F."/>
            <person name="Ji K.M."/>
            <person name="Liu X.Y."/>
            <person name="Zhou J.W."/>
            <person name="Li R.Q."/>
            <person name="Yang K.Y."/>
            <person name="Li J."/>
            <person name="Li M."/>
            <person name="Law P.T.W."/>
            <person name="Wu Y.L."/>
            <person name="Cai Z.L."/>
            <person name="Qin H."/>
            <person name="Bao Y."/>
            <person name="Leung R.K.K."/>
            <person name="Ng P.K.S."/>
            <person name="Zou J."/>
            <person name="Zhong X.J."/>
            <person name="Ran P.X."/>
            <person name="Zhong N.S."/>
            <person name="Liu Z.G."/>
            <person name="Tsui S.K.W."/>
        </authorList>
    </citation>
    <scope>NUCLEOTIDE SEQUENCE</scope>
    <source>
        <strain evidence="18">Derf</strain>
        <tissue evidence="18">Whole organism</tissue>
    </source>
</reference>